<protein>
    <submittedName>
        <fullName evidence="2">Uncharacterized protein</fullName>
    </submittedName>
</protein>
<comment type="caution">
    <text evidence="2">The sequence shown here is derived from an EMBL/GenBank/DDBJ whole genome shotgun (WGS) entry which is preliminary data.</text>
</comment>
<dbReference type="Proteomes" id="UP001589610">
    <property type="component" value="Unassembled WGS sequence"/>
</dbReference>
<evidence type="ECO:0000313" key="3">
    <source>
        <dbReference type="Proteomes" id="UP001589610"/>
    </source>
</evidence>
<keyword evidence="3" id="KW-1185">Reference proteome</keyword>
<gene>
    <name evidence="2" type="ORF">ACFFRH_32920</name>
</gene>
<accession>A0ABV5TQC8</accession>
<evidence type="ECO:0000256" key="1">
    <source>
        <dbReference type="SAM" id="MobiDB-lite"/>
    </source>
</evidence>
<dbReference type="EMBL" id="JBHMBS010000022">
    <property type="protein sequence ID" value="MFB9680305.1"/>
    <property type="molecule type" value="Genomic_DNA"/>
</dbReference>
<name>A0ABV5TQC8_9ACTN</name>
<dbReference type="RefSeq" id="WP_344749070.1">
    <property type="nucleotide sequence ID" value="NZ_BAAAWW010000180.1"/>
</dbReference>
<organism evidence="2 3">
    <name type="scientific">Streptosporangium vulgare</name>
    <dbReference type="NCBI Taxonomy" id="46190"/>
    <lineage>
        <taxon>Bacteria</taxon>
        <taxon>Bacillati</taxon>
        <taxon>Actinomycetota</taxon>
        <taxon>Actinomycetes</taxon>
        <taxon>Streptosporangiales</taxon>
        <taxon>Streptosporangiaceae</taxon>
        <taxon>Streptosporangium</taxon>
    </lineage>
</organism>
<reference evidence="2 3" key="1">
    <citation type="submission" date="2024-09" db="EMBL/GenBank/DDBJ databases">
        <authorList>
            <person name="Sun Q."/>
            <person name="Mori K."/>
        </authorList>
    </citation>
    <scope>NUCLEOTIDE SEQUENCE [LARGE SCALE GENOMIC DNA]</scope>
    <source>
        <strain evidence="2 3">JCM 3028</strain>
    </source>
</reference>
<feature type="compositionally biased region" description="Low complexity" evidence="1">
    <location>
        <begin position="71"/>
        <end position="80"/>
    </location>
</feature>
<evidence type="ECO:0000313" key="2">
    <source>
        <dbReference type="EMBL" id="MFB9680305.1"/>
    </source>
</evidence>
<sequence length="87" mass="9158">MSAVATSLTQVIEIGQGRSGEGSRMGLTSRIFPGPAARGTPVDTGKTPPTHLETLADLGPERRDGPPPRGPARIRQIGPPQHWGIEI</sequence>
<proteinExistence type="predicted"/>
<feature type="region of interest" description="Disordered" evidence="1">
    <location>
        <begin position="15"/>
        <end position="87"/>
    </location>
</feature>